<gene>
    <name evidence="7" type="ORF">DKG74_16395</name>
</gene>
<dbReference type="Gene3D" id="3.40.50.720">
    <property type="entry name" value="NAD(P)-binding Rossmann-like Domain"/>
    <property type="match status" value="1"/>
</dbReference>
<evidence type="ECO:0000256" key="4">
    <source>
        <dbReference type="ARBA" id="ARBA00023098"/>
    </source>
</evidence>
<keyword evidence="4" id="KW-0443">Lipid metabolism</keyword>
<dbReference type="InterPro" id="IPR057326">
    <property type="entry name" value="KR_dom"/>
</dbReference>
<dbReference type="RefSeq" id="WP_109907256.1">
    <property type="nucleotide sequence ID" value="NZ_QGLE01000010.1"/>
</dbReference>
<evidence type="ECO:0000256" key="5">
    <source>
        <dbReference type="ARBA" id="ARBA00023221"/>
    </source>
</evidence>
<evidence type="ECO:0000256" key="3">
    <source>
        <dbReference type="ARBA" id="ARBA00023027"/>
    </source>
</evidence>
<dbReference type="PRINTS" id="PR00081">
    <property type="entry name" value="GDHRDH"/>
</dbReference>
<keyword evidence="3" id="KW-0520">NAD</keyword>
<dbReference type="GO" id="GO:0016491">
    <property type="term" value="F:oxidoreductase activity"/>
    <property type="evidence" value="ECO:0007669"/>
    <property type="project" value="UniProtKB-KW"/>
</dbReference>
<dbReference type="InterPro" id="IPR002347">
    <property type="entry name" value="SDR_fam"/>
</dbReference>
<dbReference type="PRINTS" id="PR00080">
    <property type="entry name" value="SDRFAMILY"/>
</dbReference>
<comment type="similarity">
    <text evidence="1">Belongs to the short-chain dehydrogenases/reductases (SDR) family.</text>
</comment>
<dbReference type="Pfam" id="PF13561">
    <property type="entry name" value="adh_short_C2"/>
    <property type="match status" value="1"/>
</dbReference>
<dbReference type="SMART" id="SM00822">
    <property type="entry name" value="PKS_KR"/>
    <property type="match status" value="1"/>
</dbReference>
<feature type="domain" description="Ketoreductase" evidence="6">
    <location>
        <begin position="11"/>
        <end position="201"/>
    </location>
</feature>
<evidence type="ECO:0000259" key="6">
    <source>
        <dbReference type="SMART" id="SM00822"/>
    </source>
</evidence>
<dbReference type="InterPro" id="IPR036291">
    <property type="entry name" value="NAD(P)-bd_dom_sf"/>
</dbReference>
<dbReference type="AlphaFoldDB" id="A0A317DZV9"/>
<reference evidence="7 8" key="1">
    <citation type="submission" date="2018-05" db="EMBL/GenBank/DDBJ databases">
        <title>Zavarzinia sp. HR-AS.</title>
        <authorList>
            <person name="Lee Y."/>
            <person name="Jeon C.O."/>
        </authorList>
    </citation>
    <scope>NUCLEOTIDE SEQUENCE [LARGE SCALE GENOMIC DNA]</scope>
    <source>
        <strain evidence="7 8">HR-AS</strain>
    </source>
</reference>
<keyword evidence="2" id="KW-0560">Oxidoreductase</keyword>
<dbReference type="SUPFAM" id="SSF51735">
    <property type="entry name" value="NAD(P)-binding Rossmann-fold domains"/>
    <property type="match status" value="1"/>
</dbReference>
<dbReference type="OrthoDB" id="7375193at2"/>
<dbReference type="PROSITE" id="PS00061">
    <property type="entry name" value="ADH_SHORT"/>
    <property type="match status" value="1"/>
</dbReference>
<keyword evidence="5" id="KW-0753">Steroid metabolism</keyword>
<dbReference type="InterPro" id="IPR020904">
    <property type="entry name" value="Sc_DH/Rdtase_CS"/>
</dbReference>
<sequence>MTANPHRLDGKVALITGAARGLGAETARVLGAAGATVMVTDVLEAEGRATAEALKAAGLKAFFRRQDVTSEADWDAAVAATVAEAGGLDILVNNAGIEVVHRIEDTTPEIFERVMRVNSTGTFLGMRAAVAAMKPGGAAGKGGAIVNLSSIAGLRGFPGVTAYCASKGAVRLMTKAVAMECAALGYGIRVNSLHPGLIATDMGTALLGHFVAAGLGPDEATVAAMFAARQPYGEGKPSDIAEAVLYLASDAAGWVTGAELSVDGGFANG</sequence>
<evidence type="ECO:0000313" key="7">
    <source>
        <dbReference type="EMBL" id="PWR20259.1"/>
    </source>
</evidence>
<evidence type="ECO:0000256" key="1">
    <source>
        <dbReference type="ARBA" id="ARBA00006484"/>
    </source>
</evidence>
<dbReference type="EMBL" id="QGLE01000010">
    <property type="protein sequence ID" value="PWR20259.1"/>
    <property type="molecule type" value="Genomic_DNA"/>
</dbReference>
<dbReference type="FunFam" id="3.40.50.720:FF:000084">
    <property type="entry name" value="Short-chain dehydrogenase reductase"/>
    <property type="match status" value="1"/>
</dbReference>
<protein>
    <submittedName>
        <fullName evidence="7">Dehydrogenase</fullName>
    </submittedName>
</protein>
<dbReference type="PANTHER" id="PTHR43180:SF28">
    <property type="entry name" value="NAD(P)-BINDING ROSSMANN-FOLD SUPERFAMILY PROTEIN"/>
    <property type="match status" value="1"/>
</dbReference>
<accession>A0A317DZV9</accession>
<organism evidence="7 8">
    <name type="scientific">Zavarzinia aquatilis</name>
    <dbReference type="NCBI Taxonomy" id="2211142"/>
    <lineage>
        <taxon>Bacteria</taxon>
        <taxon>Pseudomonadati</taxon>
        <taxon>Pseudomonadota</taxon>
        <taxon>Alphaproteobacteria</taxon>
        <taxon>Rhodospirillales</taxon>
        <taxon>Zavarziniaceae</taxon>
        <taxon>Zavarzinia</taxon>
    </lineage>
</organism>
<dbReference type="GO" id="GO:0008202">
    <property type="term" value="P:steroid metabolic process"/>
    <property type="evidence" value="ECO:0007669"/>
    <property type="project" value="UniProtKB-KW"/>
</dbReference>
<comment type="caution">
    <text evidence="7">The sequence shown here is derived from an EMBL/GenBank/DDBJ whole genome shotgun (WGS) entry which is preliminary data.</text>
</comment>
<evidence type="ECO:0000256" key="2">
    <source>
        <dbReference type="ARBA" id="ARBA00023002"/>
    </source>
</evidence>
<evidence type="ECO:0000313" key="8">
    <source>
        <dbReference type="Proteomes" id="UP000245461"/>
    </source>
</evidence>
<proteinExistence type="inferred from homology"/>
<dbReference type="NCBIfam" id="NF005559">
    <property type="entry name" value="PRK07231.1"/>
    <property type="match status" value="1"/>
</dbReference>
<keyword evidence="8" id="KW-1185">Reference proteome</keyword>
<name>A0A317DZV9_9PROT</name>
<dbReference type="Proteomes" id="UP000245461">
    <property type="component" value="Unassembled WGS sequence"/>
</dbReference>
<dbReference type="PANTHER" id="PTHR43180">
    <property type="entry name" value="3-OXOACYL-(ACYL-CARRIER-PROTEIN) REDUCTASE (AFU_ORTHOLOGUE AFUA_6G11210)"/>
    <property type="match status" value="1"/>
</dbReference>